<evidence type="ECO:0000313" key="1">
    <source>
        <dbReference type="EMBL" id="RNB90191.1"/>
    </source>
</evidence>
<name>A0A3M8DRV3_9BACL</name>
<dbReference type="RefSeq" id="WP_122922057.1">
    <property type="nucleotide sequence ID" value="NZ_RHHU01000002.1"/>
</dbReference>
<gene>
    <name evidence="1" type="ORF">EDM59_01740</name>
</gene>
<dbReference type="AlphaFoldDB" id="A0A3M8DRV3"/>
<dbReference type="Proteomes" id="UP000269573">
    <property type="component" value="Unassembled WGS sequence"/>
</dbReference>
<protein>
    <submittedName>
        <fullName evidence="1">Uncharacterized protein</fullName>
    </submittedName>
</protein>
<organism evidence="1 2">
    <name type="scientific">Brevibacillus nitrificans</name>
    <dbReference type="NCBI Taxonomy" id="651560"/>
    <lineage>
        <taxon>Bacteria</taxon>
        <taxon>Bacillati</taxon>
        <taxon>Bacillota</taxon>
        <taxon>Bacilli</taxon>
        <taxon>Bacillales</taxon>
        <taxon>Paenibacillaceae</taxon>
        <taxon>Brevibacillus</taxon>
    </lineage>
</organism>
<reference evidence="1 2" key="1">
    <citation type="submission" date="2018-10" db="EMBL/GenBank/DDBJ databases">
        <title>Phylogenomics of Brevibacillus.</title>
        <authorList>
            <person name="Dunlap C."/>
        </authorList>
    </citation>
    <scope>NUCLEOTIDE SEQUENCE [LARGE SCALE GENOMIC DNA]</scope>
    <source>
        <strain evidence="1 2">JCM 15774</strain>
    </source>
</reference>
<proteinExistence type="predicted"/>
<dbReference type="EMBL" id="RHHU01000002">
    <property type="protein sequence ID" value="RNB90191.1"/>
    <property type="molecule type" value="Genomic_DNA"/>
</dbReference>
<accession>A0A3M8DRV3</accession>
<comment type="caution">
    <text evidence="1">The sequence shown here is derived from an EMBL/GenBank/DDBJ whole genome shotgun (WGS) entry which is preliminary data.</text>
</comment>
<sequence length="90" mass="10127">MNLDDRLKEKGIVSNELLGGQFERMATYKTDGTLRIESTPDFIAGIGWSPGQTIVLQNWDEICRLRDFLNGLVPIPVSKQEEGYLERATA</sequence>
<evidence type="ECO:0000313" key="2">
    <source>
        <dbReference type="Proteomes" id="UP000269573"/>
    </source>
</evidence>
<keyword evidence="2" id="KW-1185">Reference proteome</keyword>